<organism evidence="2 3">
    <name type="scientific">Magnaporthiopsis poae (strain ATCC 64411 / 73-15)</name>
    <name type="common">Kentucky bluegrass fungus</name>
    <name type="synonym">Magnaporthe poae</name>
    <dbReference type="NCBI Taxonomy" id="644358"/>
    <lineage>
        <taxon>Eukaryota</taxon>
        <taxon>Fungi</taxon>
        <taxon>Dikarya</taxon>
        <taxon>Ascomycota</taxon>
        <taxon>Pezizomycotina</taxon>
        <taxon>Sordariomycetes</taxon>
        <taxon>Sordariomycetidae</taxon>
        <taxon>Magnaporthales</taxon>
        <taxon>Magnaporthaceae</taxon>
        <taxon>Magnaporthiopsis</taxon>
    </lineage>
</organism>
<dbReference type="VEuPathDB" id="FungiDB:MAPG_05174"/>
<reference evidence="2" key="5">
    <citation type="submission" date="2015-06" db="UniProtKB">
        <authorList>
            <consortium name="EnsemblFungi"/>
        </authorList>
    </citation>
    <scope>IDENTIFICATION</scope>
    <source>
        <strain evidence="2">ATCC 64411</strain>
    </source>
</reference>
<sequence>MVTRNEAMGIGRHGTGSAAYALECWGVNPPPTFILGQLEIVNRDKFWRLVPILAAGTLTAPEGYFMMICDVCHAALAEGISELFRVIPHHPAWRSFRNSVKLGCSLCNDLWLVIESSPQTTIRPVASVHGQSSLYNDWITKLRVIRQTPGAEESIGRFEMICWHGRQLLKRYALFDTHGNRFSLHICGQI</sequence>
<gene>
    <name evidence="1" type="ORF">MAPG_05174</name>
</gene>
<proteinExistence type="predicted"/>
<accession>A0A0C4DYP8</accession>
<dbReference type="Proteomes" id="UP000011715">
    <property type="component" value="Unassembled WGS sequence"/>
</dbReference>
<reference evidence="1" key="3">
    <citation type="submission" date="2011-03" db="EMBL/GenBank/DDBJ databases">
        <title>Annotation of Magnaporthe poae ATCC 64411.</title>
        <authorList>
            <person name="Ma L.-J."/>
            <person name="Dead R."/>
            <person name="Young S.K."/>
            <person name="Zeng Q."/>
            <person name="Gargeya S."/>
            <person name="Fitzgerald M."/>
            <person name="Haas B."/>
            <person name="Abouelleil A."/>
            <person name="Alvarado L."/>
            <person name="Arachchi H.M."/>
            <person name="Berlin A."/>
            <person name="Brown A."/>
            <person name="Chapman S.B."/>
            <person name="Chen Z."/>
            <person name="Dunbar C."/>
            <person name="Freedman E."/>
            <person name="Gearin G."/>
            <person name="Gellesch M."/>
            <person name="Goldberg J."/>
            <person name="Griggs A."/>
            <person name="Gujja S."/>
            <person name="Heiman D."/>
            <person name="Howarth C."/>
            <person name="Larson L."/>
            <person name="Lui A."/>
            <person name="MacDonald P.J.P."/>
            <person name="Mehta T."/>
            <person name="Montmayeur A."/>
            <person name="Murphy C."/>
            <person name="Neiman D."/>
            <person name="Pearson M."/>
            <person name="Priest M."/>
            <person name="Roberts A."/>
            <person name="Saif S."/>
            <person name="Shea T."/>
            <person name="Shenoy N."/>
            <person name="Sisk P."/>
            <person name="Stolte C."/>
            <person name="Sykes S."/>
            <person name="Yandava C."/>
            <person name="Wortman J."/>
            <person name="Nusbaum C."/>
            <person name="Birren B."/>
        </authorList>
    </citation>
    <scope>NUCLEOTIDE SEQUENCE</scope>
    <source>
        <strain evidence="1">ATCC 64411</strain>
    </source>
</reference>
<dbReference type="EMBL" id="GL876969">
    <property type="protein sequence ID" value="KLU86155.1"/>
    <property type="molecule type" value="Genomic_DNA"/>
</dbReference>
<evidence type="ECO:0000313" key="2">
    <source>
        <dbReference type="EnsemblFungi" id="MAPG_05174T0"/>
    </source>
</evidence>
<keyword evidence="3" id="KW-1185">Reference proteome</keyword>
<dbReference type="EnsemblFungi" id="MAPG_05174T0">
    <property type="protein sequence ID" value="MAPG_05174T0"/>
    <property type="gene ID" value="MAPG_05174"/>
</dbReference>
<evidence type="ECO:0000313" key="3">
    <source>
        <dbReference type="Proteomes" id="UP000011715"/>
    </source>
</evidence>
<reference evidence="1" key="1">
    <citation type="submission" date="2010-05" db="EMBL/GenBank/DDBJ databases">
        <title>The Genome Sequence of Magnaporthe poae strain ATCC 64411.</title>
        <authorList>
            <consortium name="The Broad Institute Genome Sequencing Platform"/>
            <consortium name="Broad Institute Genome Sequencing Center for Infectious Disease"/>
            <person name="Ma L.-J."/>
            <person name="Dead R."/>
            <person name="Young S."/>
            <person name="Zeng Q."/>
            <person name="Koehrsen M."/>
            <person name="Alvarado L."/>
            <person name="Berlin A."/>
            <person name="Chapman S.B."/>
            <person name="Chen Z."/>
            <person name="Freedman E."/>
            <person name="Gellesch M."/>
            <person name="Goldberg J."/>
            <person name="Griggs A."/>
            <person name="Gujja S."/>
            <person name="Heilman E.R."/>
            <person name="Heiman D."/>
            <person name="Hepburn T."/>
            <person name="Howarth C."/>
            <person name="Jen D."/>
            <person name="Larson L."/>
            <person name="Mehta T."/>
            <person name="Neiman D."/>
            <person name="Pearson M."/>
            <person name="Roberts A."/>
            <person name="Saif S."/>
            <person name="Shea T."/>
            <person name="Shenoy N."/>
            <person name="Sisk P."/>
            <person name="Stolte C."/>
            <person name="Sykes S."/>
            <person name="Walk T."/>
            <person name="White J."/>
            <person name="Yandava C."/>
            <person name="Haas B."/>
            <person name="Nusbaum C."/>
            <person name="Birren B."/>
        </authorList>
    </citation>
    <scope>NUCLEOTIDE SEQUENCE</scope>
    <source>
        <strain evidence="1">ATCC 64411</strain>
    </source>
</reference>
<reference evidence="3" key="2">
    <citation type="submission" date="2010-05" db="EMBL/GenBank/DDBJ databases">
        <title>The genome sequence of Magnaporthe poae strain ATCC 64411.</title>
        <authorList>
            <person name="Ma L.-J."/>
            <person name="Dead R."/>
            <person name="Young S."/>
            <person name="Zeng Q."/>
            <person name="Koehrsen M."/>
            <person name="Alvarado L."/>
            <person name="Berlin A."/>
            <person name="Chapman S.B."/>
            <person name="Chen Z."/>
            <person name="Freedman E."/>
            <person name="Gellesch M."/>
            <person name="Goldberg J."/>
            <person name="Griggs A."/>
            <person name="Gujja S."/>
            <person name="Heilman E.R."/>
            <person name="Heiman D."/>
            <person name="Hepburn T."/>
            <person name="Howarth C."/>
            <person name="Jen D."/>
            <person name="Larson L."/>
            <person name="Mehta T."/>
            <person name="Neiman D."/>
            <person name="Pearson M."/>
            <person name="Roberts A."/>
            <person name="Saif S."/>
            <person name="Shea T."/>
            <person name="Shenoy N."/>
            <person name="Sisk P."/>
            <person name="Stolte C."/>
            <person name="Sykes S."/>
            <person name="Walk T."/>
            <person name="White J."/>
            <person name="Yandava C."/>
            <person name="Haas B."/>
            <person name="Nusbaum C."/>
            <person name="Birren B."/>
        </authorList>
    </citation>
    <scope>NUCLEOTIDE SEQUENCE [LARGE SCALE GENOMIC DNA]</scope>
    <source>
        <strain evidence="3">ATCC 64411 / 73-15</strain>
    </source>
</reference>
<dbReference type="AlphaFoldDB" id="A0A0C4DYP8"/>
<evidence type="ECO:0000313" key="1">
    <source>
        <dbReference type="EMBL" id="KLU86155.1"/>
    </source>
</evidence>
<protein>
    <submittedName>
        <fullName evidence="1 2">Uncharacterized protein</fullName>
    </submittedName>
</protein>
<reference evidence="2" key="4">
    <citation type="journal article" date="2015" name="G3 (Bethesda)">
        <title>Genome sequences of three phytopathogenic species of the Magnaporthaceae family of fungi.</title>
        <authorList>
            <person name="Okagaki L.H."/>
            <person name="Nunes C.C."/>
            <person name="Sailsbery J."/>
            <person name="Clay B."/>
            <person name="Brown D."/>
            <person name="John T."/>
            <person name="Oh Y."/>
            <person name="Young N."/>
            <person name="Fitzgerald M."/>
            <person name="Haas B.J."/>
            <person name="Zeng Q."/>
            <person name="Young S."/>
            <person name="Adiconis X."/>
            <person name="Fan L."/>
            <person name="Levin J.Z."/>
            <person name="Mitchell T.K."/>
            <person name="Okubara P.A."/>
            <person name="Farman M.L."/>
            <person name="Kohn L.M."/>
            <person name="Birren B."/>
            <person name="Ma L.-J."/>
            <person name="Dean R.A."/>
        </authorList>
    </citation>
    <scope>NUCLEOTIDE SEQUENCE</scope>
    <source>
        <strain evidence="2">ATCC 64411 / 73-15</strain>
    </source>
</reference>
<name>A0A0C4DYP8_MAGP6</name>
<dbReference type="EMBL" id="ADBL01001222">
    <property type="status" value="NOT_ANNOTATED_CDS"/>
    <property type="molecule type" value="Genomic_DNA"/>
</dbReference>